<dbReference type="AlphaFoldDB" id="A0A146KCP1"/>
<evidence type="ECO:0000259" key="1">
    <source>
        <dbReference type="PROSITE" id="PS50197"/>
    </source>
</evidence>
<reference evidence="2" key="1">
    <citation type="submission" date="2015-07" db="EMBL/GenBank/DDBJ databases">
        <title>Adaptation to a free-living lifestyle via gene acquisitions in the diplomonad Trepomonas sp. PC1.</title>
        <authorList>
            <person name="Xu F."/>
            <person name="Jerlstrom-Hultqvist J."/>
            <person name="Kolisko M."/>
            <person name="Simpson A.G.B."/>
            <person name="Roger A.J."/>
            <person name="Svard S.G."/>
            <person name="Andersson J.O."/>
        </authorList>
    </citation>
    <scope>NUCLEOTIDE SEQUENCE</scope>
    <source>
        <strain evidence="2">PC1</strain>
    </source>
</reference>
<evidence type="ECO:0000313" key="2">
    <source>
        <dbReference type="EMBL" id="JAP94590.1"/>
    </source>
</evidence>
<dbReference type="InterPro" id="IPR050865">
    <property type="entry name" value="BEACH_Domain"/>
</dbReference>
<accession>A0A146KCP1</accession>
<dbReference type="Pfam" id="PF02138">
    <property type="entry name" value="Beach"/>
    <property type="match status" value="1"/>
</dbReference>
<proteinExistence type="predicted"/>
<protein>
    <submittedName>
        <fullName evidence="2">Beige/BEACH domain-containing protein</fullName>
    </submittedName>
</protein>
<feature type="non-terminal residue" evidence="2">
    <location>
        <position position="155"/>
    </location>
</feature>
<dbReference type="InterPro" id="IPR000409">
    <property type="entry name" value="BEACH_dom"/>
</dbReference>
<organism evidence="2">
    <name type="scientific">Trepomonas sp. PC1</name>
    <dbReference type="NCBI Taxonomy" id="1076344"/>
    <lineage>
        <taxon>Eukaryota</taxon>
        <taxon>Metamonada</taxon>
        <taxon>Diplomonadida</taxon>
        <taxon>Hexamitidae</taxon>
        <taxon>Hexamitinae</taxon>
        <taxon>Trepomonas</taxon>
    </lineage>
</organism>
<feature type="domain" description="BEACH" evidence="1">
    <location>
        <begin position="56"/>
        <end position="155"/>
    </location>
</feature>
<sequence length="155" mass="18120">FQWNAIEVTNINEKKLLFIFDGQDQINEVLTRIGEKCQNIFLRQVSTNTNTYPQPDYILNPITRCSIMSMWQRNCISNYDYLLMLNQLSGRSFNSISHYPVMPWVISDLFSESIDTDDIQIYRDFSLPIGSQGLETKIKAIKQKFNDSVEMAQQF</sequence>
<gene>
    <name evidence="2" type="ORF">TPC1_12704</name>
</gene>
<dbReference type="PROSITE" id="PS50197">
    <property type="entry name" value="BEACH"/>
    <property type="match status" value="1"/>
</dbReference>
<dbReference type="InterPro" id="IPR036372">
    <property type="entry name" value="BEACH_dom_sf"/>
</dbReference>
<dbReference type="Gene3D" id="1.10.1540.10">
    <property type="entry name" value="BEACH domain"/>
    <property type="match status" value="1"/>
</dbReference>
<dbReference type="EMBL" id="GDID01002016">
    <property type="protein sequence ID" value="JAP94590.1"/>
    <property type="molecule type" value="Transcribed_RNA"/>
</dbReference>
<dbReference type="SUPFAM" id="SSF81837">
    <property type="entry name" value="BEACH domain"/>
    <property type="match status" value="1"/>
</dbReference>
<dbReference type="PANTHER" id="PTHR13743:SF112">
    <property type="entry name" value="BEACH DOMAIN-CONTAINING PROTEIN"/>
    <property type="match status" value="1"/>
</dbReference>
<dbReference type="PANTHER" id="PTHR13743">
    <property type="entry name" value="BEIGE/BEACH-RELATED"/>
    <property type="match status" value="1"/>
</dbReference>
<feature type="non-terminal residue" evidence="2">
    <location>
        <position position="1"/>
    </location>
</feature>
<name>A0A146KCP1_9EUKA</name>
<dbReference type="SMART" id="SM01026">
    <property type="entry name" value="Beach"/>
    <property type="match status" value="1"/>
</dbReference>